<name>A0A975T0L0_9ACTN</name>
<dbReference type="InterPro" id="IPR001295">
    <property type="entry name" value="Dihydroorotate_DH_CS"/>
</dbReference>
<dbReference type="GO" id="GO:0006207">
    <property type="term" value="P:'de novo' pyrimidine nucleobase biosynthetic process"/>
    <property type="evidence" value="ECO:0007669"/>
    <property type="project" value="InterPro"/>
</dbReference>
<dbReference type="KEGG" id="nps:KRR39_06500"/>
<dbReference type="PROSITE" id="PS00912">
    <property type="entry name" value="DHODEHASE_2"/>
    <property type="match status" value="1"/>
</dbReference>
<organism evidence="7 8">
    <name type="scientific">Nocardioides panacis</name>
    <dbReference type="NCBI Taxonomy" id="2849501"/>
    <lineage>
        <taxon>Bacteria</taxon>
        <taxon>Bacillati</taxon>
        <taxon>Actinomycetota</taxon>
        <taxon>Actinomycetes</taxon>
        <taxon>Propionibacteriales</taxon>
        <taxon>Nocardioidaceae</taxon>
        <taxon>Nocardioides</taxon>
    </lineage>
</organism>
<evidence type="ECO:0000256" key="2">
    <source>
        <dbReference type="ARBA" id="ARBA00004725"/>
    </source>
</evidence>
<dbReference type="Proteomes" id="UP000683575">
    <property type="component" value="Chromosome"/>
</dbReference>
<accession>A0A975T0L0</accession>
<dbReference type="RefSeq" id="WP_216941261.1">
    <property type="nucleotide sequence ID" value="NZ_CP077062.1"/>
</dbReference>
<protein>
    <recommendedName>
        <fullName evidence="6">Dihydroorotate dehydrogenase catalytic domain-containing protein</fullName>
    </recommendedName>
</protein>
<dbReference type="GO" id="GO:0006221">
    <property type="term" value="P:pyrimidine nucleotide biosynthetic process"/>
    <property type="evidence" value="ECO:0007669"/>
    <property type="project" value="UniProtKB-KW"/>
</dbReference>
<dbReference type="GO" id="GO:0005737">
    <property type="term" value="C:cytoplasm"/>
    <property type="evidence" value="ECO:0007669"/>
    <property type="project" value="InterPro"/>
</dbReference>
<proteinExistence type="predicted"/>
<evidence type="ECO:0000259" key="6">
    <source>
        <dbReference type="Pfam" id="PF01180"/>
    </source>
</evidence>
<dbReference type="InterPro" id="IPR005720">
    <property type="entry name" value="Dihydroorotate_DH_cat"/>
</dbReference>
<dbReference type="GO" id="GO:0004152">
    <property type="term" value="F:dihydroorotate dehydrogenase activity"/>
    <property type="evidence" value="ECO:0007669"/>
    <property type="project" value="TreeGrafter"/>
</dbReference>
<keyword evidence="5" id="KW-0665">Pyrimidine biosynthesis</keyword>
<keyword evidence="8" id="KW-1185">Reference proteome</keyword>
<feature type="domain" description="Dihydroorotate dehydrogenase catalytic" evidence="6">
    <location>
        <begin position="6"/>
        <end position="277"/>
    </location>
</feature>
<keyword evidence="3" id="KW-0285">Flavoprotein</keyword>
<dbReference type="InterPro" id="IPR012135">
    <property type="entry name" value="Dihydroorotate_DH_1_2"/>
</dbReference>
<evidence type="ECO:0000313" key="8">
    <source>
        <dbReference type="Proteomes" id="UP000683575"/>
    </source>
</evidence>
<sequence>MSGADLATDLAGMHLTSPVLTAAGCGGRELAPFTDLAALGAVVTRTVTLDAQAGSPPPRVAETPSGLLHATGAQNPGLQGFLATELPWYGQQGVRVVVSISAGSLAEYGELARRLATASGIGAVEVHLAVPDAYQTGKVLNVVRRDLPRGTTVLAKLAPGGDVVDQARAAVDNGADAVVLCQGFPAMVLDPVTLRPVLGAGGGLLSGPAVHALALRCVWDVHAALPDVPVVGVGGIRSGFDALAMLLAGATAVQLGSVLLRDPSAATRIRHELLDELDRRDLDSAADAVGLAHQQPEGSSR</sequence>
<dbReference type="Pfam" id="PF01180">
    <property type="entry name" value="DHO_dh"/>
    <property type="match status" value="1"/>
</dbReference>
<dbReference type="AlphaFoldDB" id="A0A975T0L0"/>
<dbReference type="EMBL" id="CP077062">
    <property type="protein sequence ID" value="QWZ09415.1"/>
    <property type="molecule type" value="Genomic_DNA"/>
</dbReference>
<dbReference type="PANTHER" id="PTHR48109:SF1">
    <property type="entry name" value="DIHYDROOROTATE DEHYDROGENASE (FUMARATE)"/>
    <property type="match status" value="1"/>
</dbReference>
<dbReference type="InterPro" id="IPR050074">
    <property type="entry name" value="DHO_dehydrogenase"/>
</dbReference>
<comment type="pathway">
    <text evidence="2">Pyrimidine metabolism; UMP biosynthesis via de novo pathway.</text>
</comment>
<keyword evidence="4" id="KW-0288">FMN</keyword>
<evidence type="ECO:0000256" key="4">
    <source>
        <dbReference type="ARBA" id="ARBA00022643"/>
    </source>
</evidence>
<evidence type="ECO:0000313" key="7">
    <source>
        <dbReference type="EMBL" id="QWZ09415.1"/>
    </source>
</evidence>
<dbReference type="PIRSF" id="PIRSF000164">
    <property type="entry name" value="DHO_oxidase"/>
    <property type="match status" value="1"/>
</dbReference>
<comment type="cofactor">
    <cofactor evidence="1">
        <name>FMN</name>
        <dbReference type="ChEBI" id="CHEBI:58210"/>
    </cofactor>
</comment>
<reference evidence="7" key="1">
    <citation type="submission" date="2021-06" db="EMBL/GenBank/DDBJ databases">
        <title>Complete genome sequence of Nocardioides sp. G188.</title>
        <authorList>
            <person name="Im W.-T."/>
        </authorList>
    </citation>
    <scope>NUCLEOTIDE SEQUENCE</scope>
    <source>
        <strain evidence="7">G188</strain>
    </source>
</reference>
<dbReference type="PANTHER" id="PTHR48109">
    <property type="entry name" value="DIHYDROOROTATE DEHYDROGENASE (QUINONE), MITOCHONDRIAL-RELATED"/>
    <property type="match status" value="1"/>
</dbReference>
<evidence type="ECO:0000256" key="3">
    <source>
        <dbReference type="ARBA" id="ARBA00022630"/>
    </source>
</evidence>
<gene>
    <name evidence="7" type="ORF">KRR39_06500</name>
</gene>
<evidence type="ECO:0000256" key="1">
    <source>
        <dbReference type="ARBA" id="ARBA00001917"/>
    </source>
</evidence>
<evidence type="ECO:0000256" key="5">
    <source>
        <dbReference type="ARBA" id="ARBA00022975"/>
    </source>
</evidence>